<feature type="compositionally biased region" description="Basic and acidic residues" evidence="1">
    <location>
        <begin position="110"/>
        <end position="120"/>
    </location>
</feature>
<feature type="region of interest" description="Disordered" evidence="1">
    <location>
        <begin position="98"/>
        <end position="120"/>
    </location>
</feature>
<organism evidence="2 3">
    <name type="scientific">Neomesorhizobium albiziae</name>
    <dbReference type="NCBI Taxonomy" id="335020"/>
    <lineage>
        <taxon>Bacteria</taxon>
        <taxon>Pseudomonadati</taxon>
        <taxon>Pseudomonadota</taxon>
        <taxon>Alphaproteobacteria</taxon>
        <taxon>Hyphomicrobiales</taxon>
        <taxon>Phyllobacteriaceae</taxon>
        <taxon>Neomesorhizobium</taxon>
    </lineage>
</organism>
<sequence length="120" mass="13179">MGDATVALSRTYTETGKPVSVLQFRGPRWQDFVDLGEIEEWQPIGDQRMVLVRHHDVVAKYAERCVKEPSGAADLAVLDLADTIAVHEAIRDFFVSARSSRKQLTDSSGDSEKASTKSGA</sequence>
<evidence type="ECO:0000313" key="2">
    <source>
        <dbReference type="EMBL" id="SFK29416.1"/>
    </source>
</evidence>
<accession>A0A1I3YE09</accession>
<proteinExistence type="predicted"/>
<dbReference type="RefSeq" id="WP_149760001.1">
    <property type="nucleotide sequence ID" value="NZ_BSPE01000007.1"/>
</dbReference>
<dbReference type="Proteomes" id="UP000323300">
    <property type="component" value="Unassembled WGS sequence"/>
</dbReference>
<dbReference type="AlphaFoldDB" id="A0A1I3YE09"/>
<reference evidence="2 3" key="1">
    <citation type="submission" date="2016-10" db="EMBL/GenBank/DDBJ databases">
        <authorList>
            <person name="Varghese N."/>
            <person name="Submissions S."/>
        </authorList>
    </citation>
    <scope>NUCLEOTIDE SEQUENCE [LARGE SCALE GENOMIC DNA]</scope>
    <source>
        <strain evidence="2 3">DSM 21822</strain>
    </source>
</reference>
<evidence type="ECO:0000256" key="1">
    <source>
        <dbReference type="SAM" id="MobiDB-lite"/>
    </source>
</evidence>
<keyword evidence="3" id="KW-1185">Reference proteome</keyword>
<name>A0A1I3YE09_9HYPH</name>
<dbReference type="EMBL" id="FOSL01000004">
    <property type="protein sequence ID" value="SFK29416.1"/>
    <property type="molecule type" value="Genomic_DNA"/>
</dbReference>
<gene>
    <name evidence="2" type="ORF">SAMN04488498_104337</name>
</gene>
<dbReference type="OrthoDB" id="8115326at2"/>
<evidence type="ECO:0000313" key="3">
    <source>
        <dbReference type="Proteomes" id="UP000323300"/>
    </source>
</evidence>
<protein>
    <submittedName>
        <fullName evidence="2">Uncharacterized protein</fullName>
    </submittedName>
</protein>